<proteinExistence type="predicted"/>
<evidence type="ECO:0000313" key="1">
    <source>
        <dbReference type="EMBL" id="RXZ68961.1"/>
    </source>
</evidence>
<evidence type="ECO:0000313" key="2">
    <source>
        <dbReference type="Proteomes" id="UP000289216"/>
    </source>
</evidence>
<organism evidence="1 2">
    <name type="scientific">Fusobacterium necrophorum</name>
    <dbReference type="NCBI Taxonomy" id="859"/>
    <lineage>
        <taxon>Bacteria</taxon>
        <taxon>Fusobacteriati</taxon>
        <taxon>Fusobacteriota</taxon>
        <taxon>Fusobacteriia</taxon>
        <taxon>Fusobacteriales</taxon>
        <taxon>Fusobacteriaceae</taxon>
        <taxon>Fusobacterium</taxon>
    </lineage>
</organism>
<accession>A0A4Q2KZ80</accession>
<dbReference type="Proteomes" id="UP000289216">
    <property type="component" value="Unassembled WGS sequence"/>
</dbReference>
<name>A0A4Q2KZ80_9FUSO</name>
<sequence>MLKNIVLERELKIVLGNNISPQGIVTIYGYKGFEGEYEREKFLDITGLFKKEYDFETLINNVAWVEQEYHVNLDIVKQFINDAQKEGMYASLFLQPFESEMEGFFKSKSSFESVKVIMRVNVEIEEGWQEKIGAKEVYDYEEKKEN</sequence>
<dbReference type="EMBL" id="SBAP01000020">
    <property type="protein sequence ID" value="RXZ68961.1"/>
    <property type="molecule type" value="Genomic_DNA"/>
</dbReference>
<reference evidence="1 2" key="1">
    <citation type="submission" date="2019-01" db="EMBL/GenBank/DDBJ databases">
        <title>Fusobacterium necrophorum Isolated From the Uterus of Dairy Cows.</title>
        <authorList>
            <person name="Francis A.M."/>
        </authorList>
    </citation>
    <scope>NUCLEOTIDE SEQUENCE [LARGE SCALE GENOMIC DNA]</scope>
    <source>
        <strain evidence="1 2">KG35</strain>
    </source>
</reference>
<protein>
    <submittedName>
        <fullName evidence="1">Uncharacterized protein</fullName>
    </submittedName>
</protein>
<dbReference type="RefSeq" id="WP_129491418.1">
    <property type="nucleotide sequence ID" value="NZ_SBAP01000020.1"/>
</dbReference>
<gene>
    <name evidence="1" type="ORF">EPT53_08080</name>
</gene>
<dbReference type="AlphaFoldDB" id="A0A4Q2KZ80"/>
<comment type="caution">
    <text evidence="1">The sequence shown here is derived from an EMBL/GenBank/DDBJ whole genome shotgun (WGS) entry which is preliminary data.</text>
</comment>